<feature type="transmembrane region" description="Helical" evidence="1">
    <location>
        <begin position="21"/>
        <end position="41"/>
    </location>
</feature>
<feature type="transmembrane region" description="Helical" evidence="1">
    <location>
        <begin position="158"/>
        <end position="177"/>
    </location>
</feature>
<reference evidence="2 3" key="1">
    <citation type="journal article" date="2020" name="Microb. Ecol.">
        <title>Ecogenomics of the Marine Benthic Filamentous Cyanobacterium Adonisia.</title>
        <authorList>
            <person name="Walter J.M."/>
            <person name="Coutinho F.H."/>
            <person name="Leomil L."/>
            <person name="Hargreaves P.I."/>
            <person name="Campeao M.E."/>
            <person name="Vieira V.V."/>
            <person name="Silva B.S."/>
            <person name="Fistarol G.O."/>
            <person name="Salomon P.S."/>
            <person name="Sawabe T."/>
            <person name="Mino S."/>
            <person name="Hosokawa M."/>
            <person name="Miyashita H."/>
            <person name="Maruyama F."/>
            <person name="van Verk M.C."/>
            <person name="Dutilh B.E."/>
            <person name="Thompson C.C."/>
            <person name="Thompson F.L."/>
        </authorList>
    </citation>
    <scope>NUCLEOTIDE SEQUENCE [LARGE SCALE GENOMIC DNA]</scope>
    <source>
        <strain evidence="2 3">CCMR0082</strain>
    </source>
</reference>
<dbReference type="AlphaFoldDB" id="A0A6M0SGL2"/>
<keyword evidence="1" id="KW-0812">Transmembrane</keyword>
<evidence type="ECO:0000313" key="2">
    <source>
        <dbReference type="EMBL" id="NEZ67720.1"/>
    </source>
</evidence>
<organism evidence="2 3">
    <name type="scientific">Adonisia turfae CCMR0082</name>
    <dbReference type="NCBI Taxonomy" id="2304604"/>
    <lineage>
        <taxon>Bacteria</taxon>
        <taxon>Bacillati</taxon>
        <taxon>Cyanobacteriota</taxon>
        <taxon>Adonisia</taxon>
        <taxon>Adonisia turfae</taxon>
    </lineage>
</organism>
<evidence type="ECO:0000256" key="1">
    <source>
        <dbReference type="SAM" id="Phobius"/>
    </source>
</evidence>
<protein>
    <submittedName>
        <fullName evidence="2">DUF998 domain-containing protein</fullName>
    </submittedName>
</protein>
<keyword evidence="1" id="KW-1133">Transmembrane helix</keyword>
<gene>
    <name evidence="2" type="ORF">D0962_34010</name>
</gene>
<sequence length="218" mass="24106">MNKAPKTNDRFLISYLELRKAIGILGISLPFILAIGGIFLFKLLGIQPSLSGYYYTGMRDVFVGNLCAIGVFLWSYKGYERSDDIAGDLACIFAVGVAFFPTFPPDPSALEKVVGIIHFISAACFFIVLAYFCFALFTKSDSDSPTDKKLLRNAIYKACGFIIVGALVLLGLNAILPESLKDLYEYLDPVFWLESIAIIAFGFSWFVKGEGILKDEIQ</sequence>
<evidence type="ECO:0000313" key="3">
    <source>
        <dbReference type="Proteomes" id="UP000473574"/>
    </source>
</evidence>
<feature type="transmembrane region" description="Helical" evidence="1">
    <location>
        <begin position="85"/>
        <end position="103"/>
    </location>
</feature>
<accession>A0A6M0SGL2</accession>
<name>A0A6M0SGL2_9CYAN</name>
<keyword evidence="1" id="KW-0472">Membrane</keyword>
<feature type="transmembrane region" description="Helical" evidence="1">
    <location>
        <begin position="53"/>
        <end position="73"/>
    </location>
</feature>
<dbReference type="EMBL" id="QZCE01000002">
    <property type="protein sequence ID" value="NEZ67720.1"/>
    <property type="molecule type" value="Genomic_DNA"/>
</dbReference>
<proteinExistence type="predicted"/>
<feature type="transmembrane region" description="Helical" evidence="1">
    <location>
        <begin position="189"/>
        <end position="207"/>
    </location>
</feature>
<dbReference type="Proteomes" id="UP000473574">
    <property type="component" value="Unassembled WGS sequence"/>
</dbReference>
<feature type="transmembrane region" description="Helical" evidence="1">
    <location>
        <begin position="115"/>
        <end position="137"/>
    </location>
</feature>
<comment type="caution">
    <text evidence="2">The sequence shown here is derived from an EMBL/GenBank/DDBJ whole genome shotgun (WGS) entry which is preliminary data.</text>
</comment>